<evidence type="ECO:0000313" key="2">
    <source>
        <dbReference type="Proteomes" id="UP000053523"/>
    </source>
</evidence>
<comment type="caution">
    <text evidence="1">The sequence shown here is derived from an EMBL/GenBank/DDBJ whole genome shotgun (WGS) entry which is preliminary data.</text>
</comment>
<dbReference type="EMBL" id="LORN02000014">
    <property type="protein sequence ID" value="PNN29320.1"/>
    <property type="molecule type" value="Genomic_DNA"/>
</dbReference>
<gene>
    <name evidence="1" type="ORF">AL503_004225</name>
</gene>
<organism evidence="1 2">
    <name type="scientific">Staphylococcus haemolyticus</name>
    <dbReference type="NCBI Taxonomy" id="1283"/>
    <lineage>
        <taxon>Bacteria</taxon>
        <taxon>Bacillati</taxon>
        <taxon>Bacillota</taxon>
        <taxon>Bacilli</taxon>
        <taxon>Bacillales</taxon>
        <taxon>Staphylococcaceae</taxon>
        <taxon>Staphylococcus</taxon>
    </lineage>
</organism>
<dbReference type="Proteomes" id="UP000053523">
    <property type="component" value="Unassembled WGS sequence"/>
</dbReference>
<dbReference type="AlphaFoldDB" id="A0A2K0AWD1"/>
<dbReference type="RefSeq" id="WP_037551762.1">
    <property type="nucleotide sequence ID" value="NZ_CAJCFX010000015.1"/>
</dbReference>
<proteinExistence type="predicted"/>
<name>A0A2K0AWD1_STAHA</name>
<reference evidence="1 2" key="1">
    <citation type="submission" date="2017-12" db="EMBL/GenBank/DDBJ databases">
        <title>FDA dAtabase for Regulatory Grade micrObial Sequences (FDA-ARGOS): Supporting development and validation of Infectious Disease Dx tests.</title>
        <authorList>
            <person name="Hoffmann M."/>
            <person name="Allard M."/>
            <person name="Evans P."/>
            <person name="Brown E."/>
            <person name="Tallon L."/>
            <person name="Sadzewicz L."/>
            <person name="Sengamalay N."/>
            <person name="Ott S."/>
            <person name="Godinez A."/>
            <person name="Nagaraj S."/>
            <person name="Vavikolanu K."/>
            <person name="Aluvathingal J."/>
            <person name="Nadendla S."/>
            <person name="Sichtig H."/>
        </authorList>
    </citation>
    <scope>NUCLEOTIDE SEQUENCE [LARGE SCALE GENOMIC DNA]</scope>
    <source>
        <strain evidence="1 2">FDAARGOS_148</strain>
    </source>
</reference>
<sequence>MYFNDWKVTINGKGSHDVVTNEDTLLILQDYQHVEIALKLVNDTIQVKSLGYGEDVCINPITKEITVNVTNLLEDDE</sequence>
<protein>
    <submittedName>
        <fullName evidence="1">Uncharacterized protein</fullName>
    </submittedName>
</protein>
<accession>A0A2K0AWD1</accession>
<evidence type="ECO:0000313" key="1">
    <source>
        <dbReference type="EMBL" id="PNN29320.1"/>
    </source>
</evidence>